<feature type="chain" id="PRO_5041327164" description="GmrSD restriction endonucleases C-terminal domain-containing protein" evidence="2">
    <location>
        <begin position="17"/>
        <end position="227"/>
    </location>
</feature>
<dbReference type="Proteomes" id="UP001175000">
    <property type="component" value="Unassembled WGS sequence"/>
</dbReference>
<evidence type="ECO:0000256" key="2">
    <source>
        <dbReference type="SAM" id="SignalP"/>
    </source>
</evidence>
<dbReference type="InterPro" id="IPR011089">
    <property type="entry name" value="GmrSD_C"/>
</dbReference>
<keyword evidence="2" id="KW-0732">Signal</keyword>
<protein>
    <recommendedName>
        <fullName evidence="3">GmrSD restriction endonucleases C-terminal domain-containing protein</fullName>
    </recommendedName>
</protein>
<name>A0AA39X5U4_9PEZI</name>
<feature type="domain" description="GmrSD restriction endonucleases C-terminal" evidence="3">
    <location>
        <begin position="94"/>
        <end position="192"/>
    </location>
</feature>
<evidence type="ECO:0000256" key="1">
    <source>
        <dbReference type="SAM" id="MobiDB-lite"/>
    </source>
</evidence>
<dbReference type="Pfam" id="PF07510">
    <property type="entry name" value="GmrSD_C"/>
    <property type="match status" value="1"/>
</dbReference>
<sequence>MWSKLLLLAVAIAVSATPPGIPSLSLAQSDLTSLLIRPRSSSTPYNRTLFPHWKTHSGPCNIREYVLVRDGTNVKTSSTTCAATSGTWFSPYDNKTWTLASDVDIDHMVPLANAWVSGADKWTTAKREGFANDVEGPQLWVVTDNVNQAKGDKSPDVWRPEAEGFWCVYAKSWVRVKAKWELSVTEAEKKALEMMMGSCRENGGSGGGPGRGARCIQPTSPLAPKAA</sequence>
<keyword evidence="5" id="KW-1185">Reference proteome</keyword>
<feature type="signal peptide" evidence="2">
    <location>
        <begin position="1"/>
        <end position="16"/>
    </location>
</feature>
<dbReference type="AlphaFoldDB" id="A0AA39X5U4"/>
<proteinExistence type="predicted"/>
<evidence type="ECO:0000313" key="4">
    <source>
        <dbReference type="EMBL" id="KAK0627849.1"/>
    </source>
</evidence>
<feature type="region of interest" description="Disordered" evidence="1">
    <location>
        <begin position="200"/>
        <end position="227"/>
    </location>
</feature>
<dbReference type="PANTHER" id="PTHR24094:SF15">
    <property type="entry name" value="AMP-DEPENDENT SYNTHETASE_LIGASE DOMAIN-CONTAINING PROTEIN-RELATED"/>
    <property type="match status" value="1"/>
</dbReference>
<reference evidence="4" key="1">
    <citation type="submission" date="2023-06" db="EMBL/GenBank/DDBJ databases">
        <title>Genome-scale phylogeny and comparative genomics of the fungal order Sordariales.</title>
        <authorList>
            <consortium name="Lawrence Berkeley National Laboratory"/>
            <person name="Hensen N."/>
            <person name="Bonometti L."/>
            <person name="Westerberg I."/>
            <person name="Brannstrom I.O."/>
            <person name="Guillou S."/>
            <person name="Cros-Aarteil S."/>
            <person name="Calhoun S."/>
            <person name="Haridas S."/>
            <person name="Kuo A."/>
            <person name="Mondo S."/>
            <person name="Pangilinan J."/>
            <person name="Riley R."/>
            <person name="Labutti K."/>
            <person name="Andreopoulos B."/>
            <person name="Lipzen A."/>
            <person name="Chen C."/>
            <person name="Yanf M."/>
            <person name="Daum C."/>
            <person name="Ng V."/>
            <person name="Clum A."/>
            <person name="Steindorff A."/>
            <person name="Ohm R."/>
            <person name="Martin F."/>
            <person name="Silar P."/>
            <person name="Natvig D."/>
            <person name="Lalanne C."/>
            <person name="Gautier V."/>
            <person name="Ament-Velasquez S.L."/>
            <person name="Kruys A."/>
            <person name="Hutchinson M.I."/>
            <person name="Powell A.J."/>
            <person name="Barry K."/>
            <person name="Miller A.N."/>
            <person name="Grigoriev I.V."/>
            <person name="Debuchy R."/>
            <person name="Gladieux P."/>
            <person name="Thoren M.H."/>
            <person name="Johannesson H."/>
        </authorList>
    </citation>
    <scope>NUCLEOTIDE SEQUENCE</scope>
    <source>
        <strain evidence="4">CBS 606.72</strain>
    </source>
</reference>
<dbReference type="EMBL" id="JAULSU010000002">
    <property type="protein sequence ID" value="KAK0627849.1"/>
    <property type="molecule type" value="Genomic_DNA"/>
</dbReference>
<organism evidence="4 5">
    <name type="scientific">Immersiella caudata</name>
    <dbReference type="NCBI Taxonomy" id="314043"/>
    <lineage>
        <taxon>Eukaryota</taxon>
        <taxon>Fungi</taxon>
        <taxon>Dikarya</taxon>
        <taxon>Ascomycota</taxon>
        <taxon>Pezizomycotina</taxon>
        <taxon>Sordariomycetes</taxon>
        <taxon>Sordariomycetidae</taxon>
        <taxon>Sordariales</taxon>
        <taxon>Lasiosphaeriaceae</taxon>
        <taxon>Immersiella</taxon>
    </lineage>
</organism>
<dbReference type="PANTHER" id="PTHR24094">
    <property type="entry name" value="SECRETED PROTEIN"/>
    <property type="match status" value="1"/>
</dbReference>
<gene>
    <name evidence="4" type="ORF">B0T14DRAFT_535543</name>
</gene>
<accession>A0AA39X5U4</accession>
<comment type="caution">
    <text evidence="4">The sequence shown here is derived from an EMBL/GenBank/DDBJ whole genome shotgun (WGS) entry which is preliminary data.</text>
</comment>
<evidence type="ECO:0000259" key="3">
    <source>
        <dbReference type="Pfam" id="PF07510"/>
    </source>
</evidence>
<evidence type="ECO:0000313" key="5">
    <source>
        <dbReference type="Proteomes" id="UP001175000"/>
    </source>
</evidence>